<dbReference type="RefSeq" id="WP_229385497.1">
    <property type="nucleotide sequence ID" value="NZ_JAGTTN010000005.1"/>
</dbReference>
<proteinExistence type="predicted"/>
<dbReference type="EMBL" id="JAGTTN010000005">
    <property type="protein sequence ID" value="MCC2033489.1"/>
    <property type="molecule type" value="Genomic_DNA"/>
</dbReference>
<evidence type="ECO:0000256" key="1">
    <source>
        <dbReference type="SAM" id="MobiDB-lite"/>
    </source>
</evidence>
<gene>
    <name evidence="2" type="ORF">KEC57_14970</name>
</gene>
<organism evidence="2 3">
    <name type="scientific">Microbacterium allomyrinae</name>
    <dbReference type="NCBI Taxonomy" id="2830666"/>
    <lineage>
        <taxon>Bacteria</taxon>
        <taxon>Bacillati</taxon>
        <taxon>Actinomycetota</taxon>
        <taxon>Actinomycetes</taxon>
        <taxon>Micrococcales</taxon>
        <taxon>Microbacteriaceae</taxon>
        <taxon>Microbacterium</taxon>
    </lineage>
</organism>
<protein>
    <submittedName>
        <fullName evidence="2">Uncharacterized protein</fullName>
    </submittedName>
</protein>
<dbReference type="AlphaFoldDB" id="A0A9X1LWT2"/>
<sequence>MDQTPRTDRGQGPSAPAATPEPAVEVDVARTGGFAGLTRRWSAQPPEDQASEWIVLLDRCPWDDAPAIAAHPNEPGDKGLVAERAQQSPIADGFVWWIRARWSDPSAGAADRREAELAEDQVTGAWRELVDAVRSWNSGATASPDAERPGR</sequence>
<keyword evidence="3" id="KW-1185">Reference proteome</keyword>
<accession>A0A9X1LWT2</accession>
<name>A0A9X1LWT2_9MICO</name>
<evidence type="ECO:0000313" key="2">
    <source>
        <dbReference type="EMBL" id="MCC2033489.1"/>
    </source>
</evidence>
<comment type="caution">
    <text evidence="2">The sequence shown here is derived from an EMBL/GenBank/DDBJ whole genome shotgun (WGS) entry which is preliminary data.</text>
</comment>
<dbReference type="Proteomes" id="UP001139354">
    <property type="component" value="Unassembled WGS sequence"/>
</dbReference>
<feature type="region of interest" description="Disordered" evidence="1">
    <location>
        <begin position="1"/>
        <end position="25"/>
    </location>
</feature>
<reference evidence="2" key="1">
    <citation type="submission" date="2021-04" db="EMBL/GenBank/DDBJ databases">
        <title>Microbacterium tenobrionis sp. nov. and Microbacterium allomyrinae sp. nov., isolated from larvae of Tenobrio molitor and Allomyrina dichotoma, respectively.</title>
        <authorList>
            <person name="Lee S.D."/>
        </authorList>
    </citation>
    <scope>NUCLEOTIDE SEQUENCE</scope>
    <source>
        <strain evidence="2">BWT-G7</strain>
    </source>
</reference>
<evidence type="ECO:0000313" key="3">
    <source>
        <dbReference type="Proteomes" id="UP001139354"/>
    </source>
</evidence>
<feature type="compositionally biased region" description="Low complexity" evidence="1">
    <location>
        <begin position="15"/>
        <end position="25"/>
    </location>
</feature>